<keyword evidence="3" id="KW-0067">ATP-binding</keyword>
<keyword evidence="2" id="KW-0378">Hydrolase</keyword>
<evidence type="ECO:0000259" key="5">
    <source>
        <dbReference type="SMART" id="SM00796"/>
    </source>
</evidence>
<reference evidence="6 7" key="1">
    <citation type="submission" date="2017-10" db="EMBL/GenBank/DDBJ databases">
        <title>Sequencing the genomes of 1000 actinobacteria strains.</title>
        <authorList>
            <person name="Klenk H.-P."/>
        </authorList>
    </citation>
    <scope>NUCLEOTIDE SEQUENCE [LARGE SCALE GENOMIC DNA]</scope>
    <source>
        <strain evidence="6 7">DSM 21801</strain>
    </source>
</reference>
<dbReference type="PANTHER" id="PTHR34698:SF2">
    <property type="entry name" value="5-OXOPROLINASE SUBUNIT B"/>
    <property type="match status" value="1"/>
</dbReference>
<accession>A0A2A9D1V3</accession>
<evidence type="ECO:0000313" key="7">
    <source>
        <dbReference type="Proteomes" id="UP000224915"/>
    </source>
</evidence>
<dbReference type="GO" id="GO:0005524">
    <property type="term" value="F:ATP binding"/>
    <property type="evidence" value="ECO:0007669"/>
    <property type="project" value="UniProtKB-KW"/>
</dbReference>
<protein>
    <submittedName>
        <fullName evidence="6">KipI family sensor histidine kinase inhibitor</fullName>
    </submittedName>
</protein>
<keyword evidence="7" id="KW-1185">Reference proteome</keyword>
<dbReference type="InterPro" id="IPR010016">
    <property type="entry name" value="PxpB"/>
</dbReference>
<organism evidence="6 7">
    <name type="scientific">Serinibacter salmoneus</name>
    <dbReference type="NCBI Taxonomy" id="556530"/>
    <lineage>
        <taxon>Bacteria</taxon>
        <taxon>Bacillati</taxon>
        <taxon>Actinomycetota</taxon>
        <taxon>Actinomycetes</taxon>
        <taxon>Micrococcales</taxon>
        <taxon>Beutenbergiaceae</taxon>
        <taxon>Serinibacter</taxon>
    </lineage>
</organism>
<dbReference type="Pfam" id="PF02682">
    <property type="entry name" value="CT_C_D"/>
    <property type="match status" value="1"/>
</dbReference>
<dbReference type="GO" id="GO:0016787">
    <property type="term" value="F:hydrolase activity"/>
    <property type="evidence" value="ECO:0007669"/>
    <property type="project" value="UniProtKB-KW"/>
</dbReference>
<dbReference type="Gene3D" id="2.40.100.10">
    <property type="entry name" value="Cyclophilin-like"/>
    <property type="match status" value="1"/>
</dbReference>
<dbReference type="AlphaFoldDB" id="A0A2A9D1V3"/>
<keyword evidence="1" id="KW-0547">Nucleotide-binding</keyword>
<dbReference type="Gene3D" id="3.30.1360.40">
    <property type="match status" value="1"/>
</dbReference>
<sequence>MRPFGERALLLDVADSAAARSLAPLVAAAPGVLDVVPGAASLLVRCGDAAAARDLARAWAAEPPRVQDGAAATGREVRIGVRYDGADLAEVGRRTGLGEAGVIAAHTGATYVAAFAGFAPGFVYLEGLPGVLQLPRRHDPRTRVPAGSVAIAAGYTSVYPRSSPGGWHLLGTTTAVLFDPGRDPAALIRPGDTVRFEPLPDPIPDPMPEPRRGEEPA</sequence>
<evidence type="ECO:0000256" key="2">
    <source>
        <dbReference type="ARBA" id="ARBA00022801"/>
    </source>
</evidence>
<dbReference type="SUPFAM" id="SSF50891">
    <property type="entry name" value="Cyclophilin-like"/>
    <property type="match status" value="1"/>
</dbReference>
<feature type="compositionally biased region" description="Basic and acidic residues" evidence="4">
    <location>
        <begin position="208"/>
        <end position="217"/>
    </location>
</feature>
<gene>
    <name evidence="6" type="ORF">ATL40_1830</name>
</gene>
<evidence type="ECO:0000256" key="3">
    <source>
        <dbReference type="ARBA" id="ARBA00022840"/>
    </source>
</evidence>
<dbReference type="Proteomes" id="UP000224915">
    <property type="component" value="Unassembled WGS sequence"/>
</dbReference>
<dbReference type="InterPro" id="IPR003833">
    <property type="entry name" value="CT_C_D"/>
</dbReference>
<evidence type="ECO:0000313" key="6">
    <source>
        <dbReference type="EMBL" id="PFG20235.1"/>
    </source>
</evidence>
<dbReference type="PANTHER" id="PTHR34698">
    <property type="entry name" value="5-OXOPROLINASE SUBUNIT B"/>
    <property type="match status" value="1"/>
</dbReference>
<feature type="domain" description="Carboxyltransferase" evidence="5">
    <location>
        <begin position="1"/>
        <end position="188"/>
    </location>
</feature>
<feature type="region of interest" description="Disordered" evidence="4">
    <location>
        <begin position="192"/>
        <end position="217"/>
    </location>
</feature>
<dbReference type="SMART" id="SM00796">
    <property type="entry name" value="AHS1"/>
    <property type="match status" value="1"/>
</dbReference>
<dbReference type="InterPro" id="IPR029000">
    <property type="entry name" value="Cyclophilin-like_dom_sf"/>
</dbReference>
<dbReference type="EMBL" id="PDJD01000001">
    <property type="protein sequence ID" value="PFG20235.1"/>
    <property type="molecule type" value="Genomic_DNA"/>
</dbReference>
<name>A0A2A9D1V3_9MICO</name>
<proteinExistence type="predicted"/>
<evidence type="ECO:0000256" key="1">
    <source>
        <dbReference type="ARBA" id="ARBA00022741"/>
    </source>
</evidence>
<comment type="caution">
    <text evidence="6">The sequence shown here is derived from an EMBL/GenBank/DDBJ whole genome shotgun (WGS) entry which is preliminary data.</text>
</comment>
<evidence type="ECO:0000256" key="4">
    <source>
        <dbReference type="SAM" id="MobiDB-lite"/>
    </source>
</evidence>